<keyword evidence="3" id="KW-0862">Zinc</keyword>
<dbReference type="GO" id="GO:0003723">
    <property type="term" value="F:RNA binding"/>
    <property type="evidence" value="ECO:0007669"/>
    <property type="project" value="UniProtKB-KW"/>
</dbReference>
<feature type="domain" description="SOSEKI DIX-like" evidence="7">
    <location>
        <begin position="209"/>
        <end position="273"/>
    </location>
</feature>
<keyword evidence="1" id="KW-0479">Metal-binding</keyword>
<gene>
    <name evidence="8" type="ORF">IFM89_002789</name>
</gene>
<evidence type="ECO:0000256" key="3">
    <source>
        <dbReference type="ARBA" id="ARBA00022833"/>
    </source>
</evidence>
<evidence type="ECO:0000313" key="8">
    <source>
        <dbReference type="EMBL" id="KAF9604114.1"/>
    </source>
</evidence>
<feature type="region of interest" description="Disordered" evidence="6">
    <location>
        <begin position="315"/>
        <end position="367"/>
    </location>
</feature>
<dbReference type="OrthoDB" id="1280899at2759"/>
<reference evidence="8 9" key="1">
    <citation type="submission" date="2020-10" db="EMBL/GenBank/DDBJ databases">
        <title>The Coptis chinensis genome and diversification of protoberbering-type alkaloids.</title>
        <authorList>
            <person name="Wang B."/>
            <person name="Shu S."/>
            <person name="Song C."/>
            <person name="Liu Y."/>
        </authorList>
    </citation>
    <scope>NUCLEOTIDE SEQUENCE [LARGE SCALE GENOMIC DNA]</scope>
    <source>
        <strain evidence="8">HL-2020</strain>
        <tissue evidence="8">Leaf</tissue>
    </source>
</reference>
<evidence type="ECO:0000256" key="5">
    <source>
        <dbReference type="ARBA" id="ARBA00023125"/>
    </source>
</evidence>
<evidence type="ECO:0000259" key="7">
    <source>
        <dbReference type="Pfam" id="PF06136"/>
    </source>
</evidence>
<evidence type="ECO:0000256" key="6">
    <source>
        <dbReference type="SAM" id="MobiDB-lite"/>
    </source>
</evidence>
<keyword evidence="2" id="KW-0863">Zinc-finger</keyword>
<dbReference type="EMBL" id="JADFTS010000005">
    <property type="protein sequence ID" value="KAF9604114.1"/>
    <property type="molecule type" value="Genomic_DNA"/>
</dbReference>
<evidence type="ECO:0000256" key="4">
    <source>
        <dbReference type="ARBA" id="ARBA00022884"/>
    </source>
</evidence>
<dbReference type="PANTHER" id="PTHR24009:SF0">
    <property type="entry name" value="ZINC FINGER CCCH DOMAIN-CONTAINING PROTEIN 18"/>
    <property type="match status" value="1"/>
</dbReference>
<dbReference type="Proteomes" id="UP000631114">
    <property type="component" value="Unassembled WGS sequence"/>
</dbReference>
<evidence type="ECO:0000256" key="2">
    <source>
        <dbReference type="ARBA" id="ARBA00022771"/>
    </source>
</evidence>
<keyword evidence="9" id="KW-1185">Reference proteome</keyword>
<dbReference type="PANTHER" id="PTHR24009">
    <property type="entry name" value="RNA-BINDING (RRM/RBD/RNP MOTIFS)"/>
    <property type="match status" value="1"/>
</dbReference>
<dbReference type="GO" id="GO:0003677">
    <property type="term" value="F:DNA binding"/>
    <property type="evidence" value="ECO:0007669"/>
    <property type="project" value="UniProtKB-KW"/>
</dbReference>
<dbReference type="Pfam" id="PF06136">
    <property type="entry name" value="SOK"/>
    <property type="match status" value="1"/>
</dbReference>
<organism evidence="8 9">
    <name type="scientific">Coptis chinensis</name>
    <dbReference type="NCBI Taxonomy" id="261450"/>
    <lineage>
        <taxon>Eukaryota</taxon>
        <taxon>Viridiplantae</taxon>
        <taxon>Streptophyta</taxon>
        <taxon>Embryophyta</taxon>
        <taxon>Tracheophyta</taxon>
        <taxon>Spermatophyta</taxon>
        <taxon>Magnoliopsida</taxon>
        <taxon>Ranunculales</taxon>
        <taxon>Ranunculaceae</taxon>
        <taxon>Coptidoideae</taxon>
        <taxon>Coptis</taxon>
    </lineage>
</organism>
<keyword evidence="4" id="KW-0694">RNA-binding</keyword>
<dbReference type="AlphaFoldDB" id="A0A835HT06"/>
<feature type="compositionally biased region" description="Basic residues" evidence="6">
    <location>
        <begin position="321"/>
        <end position="332"/>
    </location>
</feature>
<proteinExistence type="predicted"/>
<evidence type="ECO:0000313" key="9">
    <source>
        <dbReference type="Proteomes" id="UP000631114"/>
    </source>
</evidence>
<dbReference type="GO" id="GO:0008270">
    <property type="term" value="F:zinc ion binding"/>
    <property type="evidence" value="ECO:0007669"/>
    <property type="project" value="UniProtKB-KW"/>
</dbReference>
<protein>
    <recommendedName>
        <fullName evidence="7">SOSEKI DIX-like domain-containing protein</fullName>
    </recommendedName>
</protein>
<comment type="caution">
    <text evidence="8">The sequence shown here is derived from an EMBL/GenBank/DDBJ whole genome shotgun (WGS) entry which is preliminary data.</text>
</comment>
<sequence>MMEDMLEVVYGLGKERWGENGGKCGILERERKGCLPKSSNFQRLWRTASTRSVFNFEEFKREYVYQLVASSNLRDTGVIASARAVEIYGLNILAERIKLELELTELLKSRRGCLVSIASLSLLYQEKYRRTLQAEGYLTESQRHGKAGYSLTKPHGQHAVVLAEVAPRYMEYINDKSDPGGVVAGSRQIYLTFPVESTFTKEDVSNYFKIFCLDVINLLNSLRGKGMTSMYSWSSKRYIWSYKNGFVWHDLSENAYIYPVHGQEYVLKGSELMQAHEQTIISSEKLPQMQRSSDEEECDFQLMHRHRLKINFDEEEEPLEKKKKKKMKRFLHLNREEISPPPSSSSPETLETLIEADKQRSNSYSTW</sequence>
<dbReference type="InterPro" id="IPR048351">
    <property type="entry name" value="SOK_DIX"/>
</dbReference>
<evidence type="ECO:0000256" key="1">
    <source>
        <dbReference type="ARBA" id="ARBA00022723"/>
    </source>
</evidence>
<accession>A0A835HT06</accession>
<keyword evidence="5" id="KW-0238">DNA-binding</keyword>
<name>A0A835HT06_9MAGN</name>